<gene>
    <name evidence="9" type="ORF">SAMN03159343_1520</name>
</gene>
<keyword evidence="2 6" id="KW-0808">Transferase</keyword>
<dbReference type="PANTHER" id="PTHR46566">
    <property type="entry name" value="1-PHOSPHOFRUCTOKINASE-RELATED"/>
    <property type="match status" value="1"/>
</dbReference>
<dbReference type="GO" id="GO:0008443">
    <property type="term" value="F:phosphofructokinase activity"/>
    <property type="evidence" value="ECO:0007669"/>
    <property type="project" value="TreeGrafter"/>
</dbReference>
<keyword evidence="5" id="KW-0067">ATP-binding</keyword>
<dbReference type="Proteomes" id="UP000198981">
    <property type="component" value="Unassembled WGS sequence"/>
</dbReference>
<dbReference type="GO" id="GO:0005829">
    <property type="term" value="C:cytosol"/>
    <property type="evidence" value="ECO:0007669"/>
    <property type="project" value="TreeGrafter"/>
</dbReference>
<evidence type="ECO:0000313" key="10">
    <source>
        <dbReference type="Proteomes" id="UP000198981"/>
    </source>
</evidence>
<dbReference type="SUPFAM" id="SSF53613">
    <property type="entry name" value="Ribokinase-like"/>
    <property type="match status" value="1"/>
</dbReference>
<name>A0A1G4XV40_9ACTN</name>
<dbReference type="InterPro" id="IPR017583">
    <property type="entry name" value="Tagatose/fructose_Pkinase"/>
</dbReference>
<accession>A0A1G4XV40</accession>
<keyword evidence="3" id="KW-0547">Nucleotide-binding</keyword>
<organism evidence="9 10">
    <name type="scientific">Klenkia marina</name>
    <dbReference type="NCBI Taxonomy" id="1960309"/>
    <lineage>
        <taxon>Bacteria</taxon>
        <taxon>Bacillati</taxon>
        <taxon>Actinomycetota</taxon>
        <taxon>Actinomycetes</taxon>
        <taxon>Geodermatophilales</taxon>
        <taxon>Geodermatophilaceae</taxon>
        <taxon>Klenkia</taxon>
    </lineage>
</organism>
<dbReference type="PROSITE" id="PS00584">
    <property type="entry name" value="PFKB_KINASES_2"/>
    <property type="match status" value="1"/>
</dbReference>
<dbReference type="PRINTS" id="PR00990">
    <property type="entry name" value="RIBOKINASE"/>
</dbReference>
<reference evidence="10" key="1">
    <citation type="submission" date="2016-10" db="EMBL/GenBank/DDBJ databases">
        <authorList>
            <person name="Varghese N."/>
            <person name="Submissions S."/>
        </authorList>
    </citation>
    <scope>NUCLEOTIDE SEQUENCE [LARGE SCALE GENOMIC DNA]</scope>
    <source>
        <strain evidence="10">DSM 45722</strain>
    </source>
</reference>
<dbReference type="AlphaFoldDB" id="A0A1G4XV40"/>
<dbReference type="STRING" id="1960309.SAMN03159343_1520"/>
<comment type="similarity">
    <text evidence="1 7">Belongs to the carbohydrate kinase PfkB family.</text>
</comment>
<evidence type="ECO:0000256" key="2">
    <source>
        <dbReference type="ARBA" id="ARBA00022679"/>
    </source>
</evidence>
<evidence type="ECO:0000256" key="4">
    <source>
        <dbReference type="ARBA" id="ARBA00022777"/>
    </source>
</evidence>
<evidence type="ECO:0000256" key="6">
    <source>
        <dbReference type="PIRNR" id="PIRNR000535"/>
    </source>
</evidence>
<proteinExistence type="inferred from homology"/>
<dbReference type="NCBIfam" id="TIGR03168">
    <property type="entry name" value="1-PFK"/>
    <property type="match status" value="1"/>
</dbReference>
<dbReference type="Pfam" id="PF00294">
    <property type="entry name" value="PfkB"/>
    <property type="match status" value="1"/>
</dbReference>
<dbReference type="Gene3D" id="3.40.1190.20">
    <property type="match status" value="1"/>
</dbReference>
<dbReference type="RefSeq" id="WP_092801819.1">
    <property type="nucleotide sequence ID" value="NZ_FMUH01000002.1"/>
</dbReference>
<dbReference type="InterPro" id="IPR002139">
    <property type="entry name" value="Ribo/fructo_kinase"/>
</dbReference>
<dbReference type="EMBL" id="FMUH01000002">
    <property type="protein sequence ID" value="SCX45059.1"/>
    <property type="molecule type" value="Genomic_DNA"/>
</dbReference>
<dbReference type="CDD" id="cd01164">
    <property type="entry name" value="FruK_PfkB_like"/>
    <property type="match status" value="1"/>
</dbReference>
<protein>
    <submittedName>
        <fullName evidence="9">1-phosphofructokinase</fullName>
    </submittedName>
</protein>
<evidence type="ECO:0000256" key="5">
    <source>
        <dbReference type="ARBA" id="ARBA00022840"/>
    </source>
</evidence>
<dbReference type="OrthoDB" id="9801219at2"/>
<keyword evidence="10" id="KW-1185">Reference proteome</keyword>
<dbReference type="PANTHER" id="PTHR46566:SF5">
    <property type="entry name" value="1-PHOSPHOFRUCTOKINASE"/>
    <property type="match status" value="1"/>
</dbReference>
<dbReference type="InterPro" id="IPR002173">
    <property type="entry name" value="Carboh/pur_kinase_PfkB_CS"/>
</dbReference>
<evidence type="ECO:0000256" key="7">
    <source>
        <dbReference type="RuleBase" id="RU003704"/>
    </source>
</evidence>
<evidence type="ECO:0000259" key="8">
    <source>
        <dbReference type="Pfam" id="PF00294"/>
    </source>
</evidence>
<evidence type="ECO:0000313" key="9">
    <source>
        <dbReference type="EMBL" id="SCX45059.1"/>
    </source>
</evidence>
<dbReference type="InterPro" id="IPR011611">
    <property type="entry name" value="PfkB_dom"/>
</dbReference>
<evidence type="ECO:0000256" key="1">
    <source>
        <dbReference type="ARBA" id="ARBA00010688"/>
    </source>
</evidence>
<keyword evidence="4 7" id="KW-0418">Kinase</keyword>
<feature type="domain" description="Carbohydrate kinase PfkB" evidence="8">
    <location>
        <begin position="28"/>
        <end position="301"/>
    </location>
</feature>
<dbReference type="GO" id="GO:0005524">
    <property type="term" value="F:ATP binding"/>
    <property type="evidence" value="ECO:0007669"/>
    <property type="project" value="UniProtKB-KW"/>
</dbReference>
<evidence type="ECO:0000256" key="3">
    <source>
        <dbReference type="ARBA" id="ARBA00022741"/>
    </source>
</evidence>
<dbReference type="InterPro" id="IPR029056">
    <property type="entry name" value="Ribokinase-like"/>
</dbReference>
<dbReference type="PIRSF" id="PIRSF000535">
    <property type="entry name" value="1PFK/6PFK/LacC"/>
    <property type="match status" value="1"/>
</dbReference>
<sequence length="321" mass="31865">MIVTLTANPSLDRTLALPGPLERGSVARLAPSSTEPGGKGVNVSRAVAAAGADVVSVLPAAADDPIVRALQSLGLRLATAPIATPVRTNYTLTEPDGTTTKLNEPGATLDEATRTALAAAVVEHAAGARWVALCGSLPPGAPQDWYADLVRAVRPTGARIAVDTSEAPLLALLAAGPDAAPDLLKPNTEELAQLAGVSEAEVVADPDAALAAVATLHERGVREVLLTLGADGALLSTADGDLVSARPPAITVRSTVGAGDCSLAGYLLADLAGASPADRLRNAVAYGAASASLPGSAVPTPSQVDGAAVQVVPGSAPSLSH</sequence>